<dbReference type="Gene3D" id="3.90.550.20">
    <property type="match status" value="1"/>
</dbReference>
<dbReference type="RefSeq" id="WP_377744259.1">
    <property type="nucleotide sequence ID" value="NZ_JBHRXJ010000006.1"/>
</dbReference>
<proteinExistence type="predicted"/>
<accession>A0ABV7R2D1</accession>
<dbReference type="SUPFAM" id="SSF53448">
    <property type="entry name" value="Nucleotide-diphospho-sugar transferases"/>
    <property type="match status" value="1"/>
</dbReference>
<dbReference type="EMBL" id="JBHRXJ010000006">
    <property type="protein sequence ID" value="MFC3528504.1"/>
    <property type="molecule type" value="Genomic_DNA"/>
</dbReference>
<gene>
    <name evidence="2" type="ORF">ACFOMH_09980</name>
</gene>
<dbReference type="InterPro" id="IPR029044">
    <property type="entry name" value="Nucleotide-diphossugar_trans"/>
</dbReference>
<comment type="caution">
    <text evidence="2">The sequence shown here is derived from an EMBL/GenBank/DDBJ whole genome shotgun (WGS) entry which is preliminary data.</text>
</comment>
<sequence>MAKHRDKAWYDAELDRLDALIRADRADEALALVAALAAGAAGDPAQPLGPPTLAGLPRRLHAARLRLARAEGDMVAKLGWQATQGPGPETLLPLARFTADERAEAGRLGRAPVPRLLHQIWIGELPPPPALAAWRDWCAGHGRDYLLWDEAALARIGAPDHPAYRAMLAAGDFPGAVDVARYLVLQAQGGIYLDADFHPNPGGGDFDDYLPAHGLSALAEDVPRVTGRGPVLMTNALISTPAGHPVMAALLRIMPEAVRQLPRAPAWWVTGPLVFTLLARLCPLGVAAHDIIAGRLPRRAPAEALGQFRDSSGLLIDWKSW</sequence>
<evidence type="ECO:0000313" key="2">
    <source>
        <dbReference type="EMBL" id="MFC3528504.1"/>
    </source>
</evidence>
<dbReference type="Pfam" id="PF04488">
    <property type="entry name" value="Gly_transf_sug"/>
    <property type="match status" value="1"/>
</dbReference>
<dbReference type="PANTHER" id="PTHR32385:SF15">
    <property type="entry name" value="INOSITOL PHOSPHOCERAMIDE MANNOSYLTRANSFERASE 1"/>
    <property type="match status" value="1"/>
</dbReference>
<reference evidence="3" key="1">
    <citation type="journal article" date="2019" name="Int. J. Syst. Evol. Microbiol.">
        <title>The Global Catalogue of Microorganisms (GCM) 10K type strain sequencing project: providing services to taxonomists for standard genome sequencing and annotation.</title>
        <authorList>
            <consortium name="The Broad Institute Genomics Platform"/>
            <consortium name="The Broad Institute Genome Sequencing Center for Infectious Disease"/>
            <person name="Wu L."/>
            <person name="Ma J."/>
        </authorList>
    </citation>
    <scope>NUCLEOTIDE SEQUENCE [LARGE SCALE GENOMIC DNA]</scope>
    <source>
        <strain evidence="3">KCTC 42899</strain>
    </source>
</reference>
<dbReference type="InterPro" id="IPR051706">
    <property type="entry name" value="Glycosyltransferase_domain"/>
</dbReference>
<keyword evidence="1" id="KW-0808">Transferase</keyword>
<protein>
    <submittedName>
        <fullName evidence="2">Glycosyltransferase family 32 protein</fullName>
    </submittedName>
</protein>
<name>A0ABV7R2D1_9RHOB</name>
<organism evidence="2 3">
    <name type="scientific">Paracoccus mangrovi</name>
    <dbReference type="NCBI Taxonomy" id="1715645"/>
    <lineage>
        <taxon>Bacteria</taxon>
        <taxon>Pseudomonadati</taxon>
        <taxon>Pseudomonadota</taxon>
        <taxon>Alphaproteobacteria</taxon>
        <taxon>Rhodobacterales</taxon>
        <taxon>Paracoccaceae</taxon>
        <taxon>Paracoccus</taxon>
    </lineage>
</organism>
<keyword evidence="3" id="KW-1185">Reference proteome</keyword>
<dbReference type="Proteomes" id="UP001595721">
    <property type="component" value="Unassembled WGS sequence"/>
</dbReference>
<evidence type="ECO:0000256" key="1">
    <source>
        <dbReference type="ARBA" id="ARBA00022679"/>
    </source>
</evidence>
<dbReference type="InterPro" id="IPR007577">
    <property type="entry name" value="GlycoTrfase_DXD_sugar-bd_CS"/>
</dbReference>
<dbReference type="PANTHER" id="PTHR32385">
    <property type="entry name" value="MANNOSYL PHOSPHORYLINOSITOL CERAMIDE SYNTHASE"/>
    <property type="match status" value="1"/>
</dbReference>
<evidence type="ECO:0000313" key="3">
    <source>
        <dbReference type="Proteomes" id="UP001595721"/>
    </source>
</evidence>